<keyword evidence="5" id="KW-1185">Reference proteome</keyword>
<accession>A0A0F4QQL0</accession>
<dbReference type="EMBL" id="JXYA01000018">
    <property type="protein sequence ID" value="KJZ09644.1"/>
    <property type="molecule type" value="Genomic_DNA"/>
</dbReference>
<dbReference type="AlphaFoldDB" id="A0A0F4QQL0"/>
<dbReference type="RefSeq" id="WP_046004663.1">
    <property type="nucleotide sequence ID" value="NZ_JXYA01000018.1"/>
</dbReference>
<dbReference type="Gene3D" id="1.10.287.470">
    <property type="entry name" value="Helix hairpin bin"/>
    <property type="match status" value="1"/>
</dbReference>
<comment type="subcellular location">
    <subcellularLocation>
        <location evidence="1">Cell envelope</location>
    </subcellularLocation>
</comment>
<dbReference type="Gene3D" id="2.40.420.20">
    <property type="match status" value="1"/>
</dbReference>
<reference evidence="4 5" key="1">
    <citation type="journal article" date="2015" name="BMC Genomics">
        <title>Genome mining reveals unlocked bioactive potential of marine Gram-negative bacteria.</title>
        <authorList>
            <person name="Machado H."/>
            <person name="Sonnenschein E.C."/>
            <person name="Melchiorsen J."/>
            <person name="Gram L."/>
        </authorList>
    </citation>
    <scope>NUCLEOTIDE SEQUENCE [LARGE SCALE GENOMIC DNA]</scope>
    <source>
        <strain evidence="4 5">S2471</strain>
    </source>
</reference>
<dbReference type="InterPro" id="IPR050465">
    <property type="entry name" value="UPF0194_transport"/>
</dbReference>
<organism evidence="4 5">
    <name type="scientific">Pseudoalteromonas rubra</name>
    <dbReference type="NCBI Taxonomy" id="43658"/>
    <lineage>
        <taxon>Bacteria</taxon>
        <taxon>Pseudomonadati</taxon>
        <taxon>Pseudomonadota</taxon>
        <taxon>Gammaproteobacteria</taxon>
        <taxon>Alteromonadales</taxon>
        <taxon>Pseudoalteromonadaceae</taxon>
        <taxon>Pseudoalteromonas</taxon>
    </lineage>
</organism>
<keyword evidence="2 3" id="KW-0175">Coiled coil</keyword>
<dbReference type="Gene3D" id="2.40.30.170">
    <property type="match status" value="1"/>
</dbReference>
<gene>
    <name evidence="4" type="ORF">TW77_09105</name>
</gene>
<dbReference type="Gene3D" id="2.40.50.100">
    <property type="match status" value="1"/>
</dbReference>
<sequence>MIKDTSQQDLVVKSTKVSWKKAVGVVALIGALGVTARAISMADTTGRSFERSALQVATVSRGDFVRDIQASGRIVAANAPQVYSPQAGFVDLLVKAGDTVAQGQVIARVNSPTLTNELKQQQAELARLRDSLAREQLEVRRETLTLNRSLELAKVTLDAAERENRRAQLSIKQNLISQIDLEEAVDDLARAKLNYQHAQQEVALGKDTLAFELAAASNLVERQQLVVDELQRQVNALDISAPVSGLVGNLFVQTKAAVTDQQALMTLVDLSAYEAQLQVPESYANELGLGMSVVLKVGASEVYGKLSAISPEVSNREVTTRVRFDHSDMGGIRQNQRLSARILLDSKEDVIKVRRGSFMNSGGNVVYRVEGEVATRLNVRTGASSVNEVEILDGLSPGDQIIVSNYEQFEHAPLVQLR</sequence>
<dbReference type="OrthoDB" id="5752864at2"/>
<evidence type="ECO:0000313" key="5">
    <source>
        <dbReference type="Proteomes" id="UP000033452"/>
    </source>
</evidence>
<evidence type="ECO:0000313" key="4">
    <source>
        <dbReference type="EMBL" id="KJZ09644.1"/>
    </source>
</evidence>
<feature type="coiled-coil region" evidence="3">
    <location>
        <begin position="111"/>
        <end position="240"/>
    </location>
</feature>
<evidence type="ECO:0000256" key="3">
    <source>
        <dbReference type="SAM" id="Coils"/>
    </source>
</evidence>
<protein>
    <submittedName>
        <fullName evidence="4">RND transporter MFP subunit</fullName>
    </submittedName>
</protein>
<evidence type="ECO:0000256" key="2">
    <source>
        <dbReference type="ARBA" id="ARBA00023054"/>
    </source>
</evidence>
<proteinExistence type="predicted"/>
<dbReference type="PANTHER" id="PTHR32347">
    <property type="entry name" value="EFFLUX SYSTEM COMPONENT YKNX-RELATED"/>
    <property type="match status" value="1"/>
</dbReference>
<dbReference type="Proteomes" id="UP000033452">
    <property type="component" value="Unassembled WGS sequence"/>
</dbReference>
<evidence type="ECO:0000256" key="1">
    <source>
        <dbReference type="ARBA" id="ARBA00004196"/>
    </source>
</evidence>
<dbReference type="GO" id="GO:0030313">
    <property type="term" value="C:cell envelope"/>
    <property type="evidence" value="ECO:0007669"/>
    <property type="project" value="UniProtKB-SubCell"/>
</dbReference>
<name>A0A0F4QQL0_9GAMM</name>
<comment type="caution">
    <text evidence="4">The sequence shown here is derived from an EMBL/GenBank/DDBJ whole genome shotgun (WGS) entry which is preliminary data.</text>
</comment>
<dbReference type="PANTHER" id="PTHR32347:SF14">
    <property type="entry name" value="EFFLUX SYSTEM COMPONENT YKNX-RELATED"/>
    <property type="match status" value="1"/>
</dbReference>
<dbReference type="PATRIC" id="fig|43658.5.peg.1923"/>